<feature type="region of interest" description="Disordered" evidence="1">
    <location>
        <begin position="625"/>
        <end position="680"/>
    </location>
</feature>
<dbReference type="OrthoDB" id="20550at2759"/>
<dbReference type="EMBL" id="CAIIXF020000004">
    <property type="protein sequence ID" value="CAH1781736.1"/>
    <property type="molecule type" value="Genomic_DNA"/>
</dbReference>
<proteinExistence type="predicted"/>
<feature type="compositionally biased region" description="Polar residues" evidence="1">
    <location>
        <begin position="167"/>
        <end position="185"/>
    </location>
</feature>
<feature type="region of interest" description="Disordered" evidence="1">
    <location>
        <begin position="949"/>
        <end position="973"/>
    </location>
</feature>
<feature type="compositionally biased region" description="Basic and acidic residues" evidence="1">
    <location>
        <begin position="343"/>
        <end position="357"/>
    </location>
</feature>
<comment type="caution">
    <text evidence="2">The sequence shown here is derived from an EMBL/GenBank/DDBJ whole genome shotgun (WGS) entry which is preliminary data.</text>
</comment>
<feature type="compositionally biased region" description="Acidic residues" evidence="1">
    <location>
        <begin position="7"/>
        <end position="17"/>
    </location>
</feature>
<dbReference type="Pfam" id="PF00400">
    <property type="entry name" value="WD40"/>
    <property type="match status" value="4"/>
</dbReference>
<keyword evidence="3" id="KW-1185">Reference proteome</keyword>
<feature type="compositionally biased region" description="Polar residues" evidence="1">
    <location>
        <begin position="630"/>
        <end position="649"/>
    </location>
</feature>
<feature type="compositionally biased region" description="Basic and acidic residues" evidence="1">
    <location>
        <begin position="949"/>
        <end position="970"/>
    </location>
</feature>
<reference evidence="2" key="1">
    <citation type="submission" date="2022-03" db="EMBL/GenBank/DDBJ databases">
        <authorList>
            <person name="Martin C."/>
        </authorList>
    </citation>
    <scope>NUCLEOTIDE SEQUENCE</scope>
</reference>
<dbReference type="InterPro" id="IPR001680">
    <property type="entry name" value="WD40_rpt"/>
</dbReference>
<feature type="compositionally biased region" description="Polar residues" evidence="1">
    <location>
        <begin position="405"/>
        <end position="424"/>
    </location>
</feature>
<feature type="compositionally biased region" description="Polar residues" evidence="1">
    <location>
        <begin position="143"/>
        <end position="154"/>
    </location>
</feature>
<dbReference type="PROSITE" id="PS50294">
    <property type="entry name" value="WD_REPEATS_REGION"/>
    <property type="match status" value="3"/>
</dbReference>
<organism evidence="2 3">
    <name type="scientific">Owenia fusiformis</name>
    <name type="common">Polychaete worm</name>
    <dbReference type="NCBI Taxonomy" id="6347"/>
    <lineage>
        <taxon>Eukaryota</taxon>
        <taxon>Metazoa</taxon>
        <taxon>Spiralia</taxon>
        <taxon>Lophotrochozoa</taxon>
        <taxon>Annelida</taxon>
        <taxon>Polychaeta</taxon>
        <taxon>Sedentaria</taxon>
        <taxon>Canalipalpata</taxon>
        <taxon>Sabellida</taxon>
        <taxon>Oweniida</taxon>
        <taxon>Oweniidae</taxon>
        <taxon>Owenia</taxon>
    </lineage>
</organism>
<dbReference type="SUPFAM" id="SSF50978">
    <property type="entry name" value="WD40 repeat-like"/>
    <property type="match status" value="1"/>
</dbReference>
<dbReference type="InterPro" id="IPR040324">
    <property type="entry name" value="WDR44/Dgr2"/>
</dbReference>
<dbReference type="InterPro" id="IPR020472">
    <property type="entry name" value="WD40_PAC1"/>
</dbReference>
<dbReference type="AlphaFoldDB" id="A0A8J1UZW2"/>
<dbReference type="InterPro" id="IPR015943">
    <property type="entry name" value="WD40/YVTN_repeat-like_dom_sf"/>
</dbReference>
<evidence type="ECO:0000313" key="3">
    <source>
        <dbReference type="Proteomes" id="UP000749559"/>
    </source>
</evidence>
<feature type="compositionally biased region" description="Polar residues" evidence="1">
    <location>
        <begin position="223"/>
        <end position="237"/>
    </location>
</feature>
<feature type="region of interest" description="Disordered" evidence="1">
    <location>
        <begin position="404"/>
        <end position="424"/>
    </location>
</feature>
<dbReference type="PANTHER" id="PTHR14221">
    <property type="entry name" value="WD REPEAT DOMAIN 44"/>
    <property type="match status" value="1"/>
</dbReference>
<sequence>MALSSDSESECFFDAEDASPARITSEDAAEIRARLASSPTTMLEEAEKKLLEAKRIADERRRKEDEEIEKQLEELEKKKEEAKQKKIEKQQKLAAEKRATENEKRRKKLDDMRRMMSDNPSPETSSDRPPPKPPRLDTGQGEGETSTQVNNISETDPDQTCVMELVNDNNSNSVKIDNTTESQGQCEGHEVMVTNISPESSKDNTIRRNLNISLEENEHEKSLSNSKNFADLTNSESKVIENKLSESEPDLVQCVNPPRVADGPTGPVAPPRRKKKPNDRNSAEGVSLTSESEPSQPLATPTTTVFSLTKELEHSLDLHSATRGESVISTEVADAAAPEANTSEDHHGDQGEKDRSDEFQLVVRNLDTGEMMPVDVIEETLARQAQAKAKPGSLDGNLTLEAATNIHSPNSKSNSLPRPRSNSGRFLSDKEILEAITVLNLDTGEIIPLSVAEEKLPQCVNPMALHIMRRTKEYSSGSSLHRERQSDDDDDEDHGKLHAAAMKTGKEVKKKTIKIKKFLGKTVSKIKSKADEVLHDDSSSDEEVIDGKLAFYKIKASRNNKGPYDFFGIKPVQDLGTNNGAVWTMKFSHCGRLLATGGQDSVIRIWVLKDAYAYFDDMRQKYSESKVSPAPSQESLGSMSETHSETASLSDIGDGDSESKAKETSVEEEEEAVGGEEDEDRHAPFVRKPFCIYRGHTADVLDISWSKNYFVLSSSMDKTVRLWHVSRKECLCCFQHIDFVTAIAFHPRDDRYFLSGSLDGKLRLWNIPDKKVALWNEVRDGSTRLITAANFCQNGKFAVVGTYDGRCIFFITEQLKYFTQIHVRSTRGKNAKGRKISGIEPLPGEDKILVTSNDSRIRLYDLRDLSLTSKYKGCANNSSQIKSSFSSNGKYIICGSEDHFVYIWKTNHDNHKFTSARRDRNAYWEGIKAHTAVVTAAIFAPNPALIIKPKEGTTEQVDNERKRKNDKQEGPGEVLVSADFTGLVKVFVNKVKSKETVATSKHKH</sequence>
<feature type="region of interest" description="Disordered" evidence="1">
    <location>
        <begin position="473"/>
        <end position="495"/>
    </location>
</feature>
<dbReference type="PROSITE" id="PS50082">
    <property type="entry name" value="WD_REPEATS_2"/>
    <property type="match status" value="3"/>
</dbReference>
<feature type="region of interest" description="Disordered" evidence="1">
    <location>
        <begin position="1"/>
        <end position="25"/>
    </location>
</feature>
<accession>A0A8J1UZW2</accession>
<protein>
    <submittedName>
        <fullName evidence="2">Uncharacterized protein</fullName>
    </submittedName>
</protein>
<dbReference type="PANTHER" id="PTHR14221:SF0">
    <property type="entry name" value="WD REPEAT-CONTAINING PROTEIN 44"/>
    <property type="match status" value="1"/>
</dbReference>
<dbReference type="Proteomes" id="UP000749559">
    <property type="component" value="Unassembled WGS sequence"/>
</dbReference>
<dbReference type="InterPro" id="IPR036322">
    <property type="entry name" value="WD40_repeat_dom_sf"/>
</dbReference>
<feature type="region of interest" description="Disordered" evidence="1">
    <location>
        <begin position="75"/>
        <end position="302"/>
    </location>
</feature>
<evidence type="ECO:0000313" key="2">
    <source>
        <dbReference type="EMBL" id="CAH1781736.1"/>
    </source>
</evidence>
<dbReference type="Gene3D" id="2.130.10.10">
    <property type="entry name" value="YVTN repeat-like/Quinoprotein amine dehydrogenase"/>
    <property type="match status" value="1"/>
</dbReference>
<feature type="compositionally biased region" description="Acidic residues" evidence="1">
    <location>
        <begin position="666"/>
        <end position="679"/>
    </location>
</feature>
<feature type="region of interest" description="Disordered" evidence="1">
    <location>
        <begin position="334"/>
        <end position="357"/>
    </location>
</feature>
<name>A0A8J1UZW2_OWEFU</name>
<dbReference type="FunFam" id="2.130.10.10:FF:000060">
    <property type="entry name" value="WD repeat-containing protein 44"/>
    <property type="match status" value="1"/>
</dbReference>
<gene>
    <name evidence="2" type="ORF">OFUS_LOCUS8274</name>
</gene>
<dbReference type="SMART" id="SM00320">
    <property type="entry name" value="WD40"/>
    <property type="match status" value="6"/>
</dbReference>
<evidence type="ECO:0000256" key="1">
    <source>
        <dbReference type="SAM" id="MobiDB-lite"/>
    </source>
</evidence>
<dbReference type="PRINTS" id="PR00320">
    <property type="entry name" value="GPROTEINBRPT"/>
</dbReference>
<feature type="compositionally biased region" description="Polar residues" evidence="1">
    <location>
        <begin position="287"/>
        <end position="302"/>
    </location>
</feature>
<feature type="compositionally biased region" description="Basic and acidic residues" evidence="1">
    <location>
        <begin position="75"/>
        <end position="116"/>
    </location>
</feature>